<dbReference type="PANTHER" id="PTHR46387">
    <property type="entry name" value="POLYNUCLEOTIDYL TRANSFERASE, RIBONUCLEASE H-LIKE SUPERFAMILY PROTEIN"/>
    <property type="match status" value="1"/>
</dbReference>
<sequence length="142" mass="15670">MDNNAASGSTLYLYSDGASRGNPGEGGAGVVITDNMGNEVFSKGFYIGHCTNNEAEYKALIIGLAEASGGECDNIVIFLDSQLIVRQITGEYQVKNKNLILLYEQVMDLLTFFRRYRVEYIPRSQNTRADQLANEGLDSKNK</sequence>
<evidence type="ECO:0000313" key="2">
    <source>
        <dbReference type="EMBL" id="MBC8318981.1"/>
    </source>
</evidence>
<proteinExistence type="predicted"/>
<dbReference type="FunFam" id="3.30.420.10:FF:000076">
    <property type="entry name" value="RBR-type E3 ubiquitin transferase"/>
    <property type="match status" value="1"/>
</dbReference>
<dbReference type="SUPFAM" id="SSF53098">
    <property type="entry name" value="Ribonuclease H-like"/>
    <property type="match status" value="1"/>
</dbReference>
<dbReference type="Gene3D" id="3.30.420.10">
    <property type="entry name" value="Ribonuclease H-like superfamily/Ribonuclease H"/>
    <property type="match status" value="1"/>
</dbReference>
<evidence type="ECO:0000259" key="1">
    <source>
        <dbReference type="PROSITE" id="PS50879"/>
    </source>
</evidence>
<accession>A0A8J6TDM7</accession>
<dbReference type="GO" id="GO:0003676">
    <property type="term" value="F:nucleic acid binding"/>
    <property type="evidence" value="ECO:0007669"/>
    <property type="project" value="InterPro"/>
</dbReference>
<dbReference type="PROSITE" id="PS50879">
    <property type="entry name" value="RNASE_H_1"/>
    <property type="match status" value="1"/>
</dbReference>
<protein>
    <submittedName>
        <fullName evidence="2">Ribonuclease HI family protein</fullName>
    </submittedName>
</protein>
<dbReference type="AlphaFoldDB" id="A0A8J6TDM7"/>
<name>A0A8J6TDM7_9BACT</name>
<dbReference type="Pfam" id="PF13456">
    <property type="entry name" value="RVT_3"/>
    <property type="match status" value="1"/>
</dbReference>
<organism evidence="2 3">
    <name type="scientific">Candidatus Desulfobia pelagia</name>
    <dbReference type="NCBI Taxonomy" id="2841692"/>
    <lineage>
        <taxon>Bacteria</taxon>
        <taxon>Pseudomonadati</taxon>
        <taxon>Thermodesulfobacteriota</taxon>
        <taxon>Desulfobulbia</taxon>
        <taxon>Desulfobulbales</taxon>
        <taxon>Desulfobulbaceae</taxon>
        <taxon>Candidatus Desulfobia</taxon>
    </lineage>
</organism>
<evidence type="ECO:0000313" key="3">
    <source>
        <dbReference type="Proteomes" id="UP000614424"/>
    </source>
</evidence>
<feature type="domain" description="RNase H type-1" evidence="1">
    <location>
        <begin position="7"/>
        <end position="138"/>
    </location>
</feature>
<comment type="caution">
    <text evidence="2">The sequence shown here is derived from an EMBL/GenBank/DDBJ whole genome shotgun (WGS) entry which is preliminary data.</text>
</comment>
<dbReference type="InterPro" id="IPR036397">
    <property type="entry name" value="RNaseH_sf"/>
</dbReference>
<dbReference type="GO" id="GO:0004523">
    <property type="term" value="F:RNA-DNA hybrid ribonuclease activity"/>
    <property type="evidence" value="ECO:0007669"/>
    <property type="project" value="InterPro"/>
</dbReference>
<gene>
    <name evidence="2" type="ORF">H8E41_13870</name>
</gene>
<dbReference type="CDD" id="cd09279">
    <property type="entry name" value="RNase_HI_like"/>
    <property type="match status" value="1"/>
</dbReference>
<dbReference type="InterPro" id="IPR012337">
    <property type="entry name" value="RNaseH-like_sf"/>
</dbReference>
<dbReference type="Proteomes" id="UP000614424">
    <property type="component" value="Unassembled WGS sequence"/>
</dbReference>
<dbReference type="InterPro" id="IPR002156">
    <property type="entry name" value="RNaseH_domain"/>
</dbReference>
<reference evidence="2 3" key="1">
    <citation type="submission" date="2020-08" db="EMBL/GenBank/DDBJ databases">
        <title>Bridging the membrane lipid divide: bacteria of the FCB group superphylum have the potential to synthesize archaeal ether lipids.</title>
        <authorList>
            <person name="Villanueva L."/>
            <person name="Von Meijenfeldt F.A.B."/>
            <person name="Westbye A.B."/>
            <person name="Yadav S."/>
            <person name="Hopmans E.C."/>
            <person name="Dutilh B.E."/>
            <person name="Sinninghe Damste J.S."/>
        </authorList>
    </citation>
    <scope>NUCLEOTIDE SEQUENCE [LARGE SCALE GENOMIC DNA]</scope>
    <source>
        <strain evidence="2">NIOZ-UU47</strain>
    </source>
</reference>
<dbReference type="PANTHER" id="PTHR46387:SF2">
    <property type="entry name" value="RIBONUCLEASE HI"/>
    <property type="match status" value="1"/>
</dbReference>
<dbReference type="EMBL" id="JACNJZ010000207">
    <property type="protein sequence ID" value="MBC8318981.1"/>
    <property type="molecule type" value="Genomic_DNA"/>
</dbReference>